<dbReference type="CDD" id="cd03886">
    <property type="entry name" value="M20_Acy1"/>
    <property type="match status" value="1"/>
</dbReference>
<dbReference type="PATRIC" id="fig|1121877.4.peg.20"/>
<dbReference type="GO" id="GO:0046872">
    <property type="term" value="F:metal ion binding"/>
    <property type="evidence" value="ECO:0007669"/>
    <property type="project" value="UniProtKB-KW"/>
</dbReference>
<reference evidence="4 5" key="1">
    <citation type="submission" date="2015-01" db="EMBL/GenBank/DDBJ databases">
        <title>Draft genome of the acidophilic iron oxidizer Ferrimicrobium acidiphilum strain T23.</title>
        <authorList>
            <person name="Poehlein A."/>
            <person name="Eisen S."/>
            <person name="Schloemann M."/>
            <person name="Johnson B.D."/>
            <person name="Daniel R."/>
            <person name="Muehling M."/>
        </authorList>
    </citation>
    <scope>NUCLEOTIDE SEQUENCE [LARGE SCALE GENOMIC DNA]</scope>
    <source>
        <strain evidence="4 5">T23</strain>
    </source>
</reference>
<protein>
    <submittedName>
        <fullName evidence="4">Putative hydrolase YxeP</fullName>
        <ecNumber evidence="4">3.-.-.-</ecNumber>
    </submittedName>
</protein>
<keyword evidence="2" id="KW-0479">Metal-binding</keyword>
<dbReference type="GeneID" id="78371383"/>
<dbReference type="AlphaFoldDB" id="A0A0D8FXT0"/>
<comment type="cofactor">
    <cofactor evidence="2">
        <name>Mn(2+)</name>
        <dbReference type="ChEBI" id="CHEBI:29035"/>
    </cofactor>
    <text evidence="2">The Mn(2+) ion enhances activity.</text>
</comment>
<evidence type="ECO:0000259" key="3">
    <source>
        <dbReference type="Pfam" id="PF07687"/>
    </source>
</evidence>
<dbReference type="Gene3D" id="3.30.70.360">
    <property type="match status" value="1"/>
</dbReference>
<dbReference type="Proteomes" id="UP000032336">
    <property type="component" value="Unassembled WGS sequence"/>
</dbReference>
<feature type="binding site" evidence="2">
    <location>
        <position position="168"/>
    </location>
    <ligand>
        <name>Mn(2+)</name>
        <dbReference type="ChEBI" id="CHEBI:29035"/>
        <label>2</label>
    </ligand>
</feature>
<dbReference type="GO" id="GO:0050118">
    <property type="term" value="F:N-acetyldiaminopimelate deacetylase activity"/>
    <property type="evidence" value="ECO:0007669"/>
    <property type="project" value="UniProtKB-ARBA"/>
</dbReference>
<feature type="binding site" evidence="2">
    <location>
        <position position="107"/>
    </location>
    <ligand>
        <name>Mn(2+)</name>
        <dbReference type="ChEBI" id="CHEBI:29035"/>
        <label>2</label>
    </ligand>
</feature>
<dbReference type="PANTHER" id="PTHR11014">
    <property type="entry name" value="PEPTIDASE M20 FAMILY MEMBER"/>
    <property type="match status" value="1"/>
</dbReference>
<dbReference type="SUPFAM" id="SSF53187">
    <property type="entry name" value="Zn-dependent exopeptidases"/>
    <property type="match status" value="1"/>
</dbReference>
<dbReference type="InterPro" id="IPR011650">
    <property type="entry name" value="Peptidase_M20_dimer"/>
</dbReference>
<sequence>MTKIDTRALLAEAKALDPQVIELRRAVHAHPELGLDLPVTQALVLAHLETLGIPAVPGDSLSSVVATIEGGQPGPTTLLRADMDALALVEETDLPFASKIPGVMHACGHDAHVAMLLGAAQLLMAHRSELRGSVILAFQPGEEGAGGARRMIEEGLVDPKPDRCYAQHVFSNLPSGIIATRGGPMMASADEFLIVLTGRGGHASAPHDTLDPIPVAAELVMALQVALTRRVNVFDPAVLTVGQIEAGTTFNIIPELATVRGTFRALSEETRAAVEELVSRVAHGIADAHGVEVAVSFPMEGYPVTLNDAAGAERALGLARTLVGKDSVHEMETPVMGAEDFSYMLQASPGAMIFLGVAPSGIERPAPNHSNKMLVDEAALHRGVALHALLALAD</sequence>
<feature type="binding site" evidence="2">
    <location>
        <position position="143"/>
    </location>
    <ligand>
        <name>Mn(2+)</name>
        <dbReference type="ChEBI" id="CHEBI:29035"/>
        <label>2</label>
    </ligand>
</feature>
<dbReference type="Gene3D" id="3.40.630.10">
    <property type="entry name" value="Zn peptidases"/>
    <property type="match status" value="1"/>
</dbReference>
<dbReference type="RefSeq" id="WP_035388174.1">
    <property type="nucleotide sequence ID" value="NZ_JQKF01000001.1"/>
</dbReference>
<dbReference type="eggNOG" id="COG1473">
    <property type="taxonomic scope" value="Bacteria"/>
</dbReference>
<dbReference type="Pfam" id="PF07687">
    <property type="entry name" value="M20_dimer"/>
    <property type="match status" value="1"/>
</dbReference>
<evidence type="ECO:0000313" key="5">
    <source>
        <dbReference type="Proteomes" id="UP000032336"/>
    </source>
</evidence>
<dbReference type="STRING" id="1121877.FEAC_00190"/>
<feature type="domain" description="Peptidase M20 dimerisation" evidence="3">
    <location>
        <begin position="193"/>
        <end position="279"/>
    </location>
</feature>
<evidence type="ECO:0000256" key="1">
    <source>
        <dbReference type="ARBA" id="ARBA00022801"/>
    </source>
</evidence>
<feature type="binding site" evidence="2">
    <location>
        <position position="369"/>
    </location>
    <ligand>
        <name>Mn(2+)</name>
        <dbReference type="ChEBI" id="CHEBI:29035"/>
        <label>2</label>
    </ligand>
</feature>
<dbReference type="PIRSF" id="PIRSF005962">
    <property type="entry name" value="Pept_M20D_amidohydro"/>
    <property type="match status" value="1"/>
</dbReference>
<dbReference type="GO" id="GO:0019877">
    <property type="term" value="P:diaminopimelate biosynthetic process"/>
    <property type="evidence" value="ECO:0007669"/>
    <property type="project" value="UniProtKB-ARBA"/>
</dbReference>
<gene>
    <name evidence="4" type="primary">yxeP</name>
    <name evidence="4" type="ORF">FEAC_00190</name>
</gene>
<feature type="binding site" evidence="2">
    <location>
        <position position="109"/>
    </location>
    <ligand>
        <name>Mn(2+)</name>
        <dbReference type="ChEBI" id="CHEBI:29035"/>
        <label>2</label>
    </ligand>
</feature>
<dbReference type="OrthoDB" id="9777385at2"/>
<keyword evidence="5" id="KW-1185">Reference proteome</keyword>
<dbReference type="EC" id="3.-.-.-" evidence="4"/>
<dbReference type="InterPro" id="IPR002933">
    <property type="entry name" value="Peptidase_M20"/>
</dbReference>
<organism evidence="4 5">
    <name type="scientific">Ferrimicrobium acidiphilum DSM 19497</name>
    <dbReference type="NCBI Taxonomy" id="1121877"/>
    <lineage>
        <taxon>Bacteria</taxon>
        <taxon>Bacillati</taxon>
        <taxon>Actinomycetota</taxon>
        <taxon>Acidimicrobiia</taxon>
        <taxon>Acidimicrobiales</taxon>
        <taxon>Acidimicrobiaceae</taxon>
        <taxon>Ferrimicrobium</taxon>
    </lineage>
</organism>
<keyword evidence="2" id="KW-0464">Manganese</keyword>
<dbReference type="SUPFAM" id="SSF55031">
    <property type="entry name" value="Bacterial exopeptidase dimerisation domain"/>
    <property type="match status" value="1"/>
</dbReference>
<keyword evidence="1 4" id="KW-0378">Hydrolase</keyword>
<proteinExistence type="predicted"/>
<comment type="caution">
    <text evidence="4">The sequence shown here is derived from an EMBL/GenBank/DDBJ whole genome shotgun (WGS) entry which is preliminary data.</text>
</comment>
<dbReference type="FunFam" id="3.30.70.360:FF:000001">
    <property type="entry name" value="N-acetyldiaminopimelate deacetylase"/>
    <property type="match status" value="1"/>
</dbReference>
<name>A0A0D8FXT0_9ACTN</name>
<dbReference type="InterPro" id="IPR017439">
    <property type="entry name" value="Amidohydrolase"/>
</dbReference>
<dbReference type="EMBL" id="JXUW01000001">
    <property type="protein sequence ID" value="KJE78030.1"/>
    <property type="molecule type" value="Genomic_DNA"/>
</dbReference>
<dbReference type="InterPro" id="IPR036264">
    <property type="entry name" value="Bact_exopeptidase_dim_dom"/>
</dbReference>
<dbReference type="NCBIfam" id="TIGR01891">
    <property type="entry name" value="amidohydrolases"/>
    <property type="match status" value="1"/>
</dbReference>
<evidence type="ECO:0000256" key="2">
    <source>
        <dbReference type="PIRSR" id="PIRSR005962-1"/>
    </source>
</evidence>
<dbReference type="Pfam" id="PF01546">
    <property type="entry name" value="Peptidase_M20"/>
    <property type="match status" value="1"/>
</dbReference>
<accession>A0A0D8FXT0</accession>
<evidence type="ECO:0000313" key="4">
    <source>
        <dbReference type="EMBL" id="KJE78030.1"/>
    </source>
</evidence>
<dbReference type="PANTHER" id="PTHR11014:SF63">
    <property type="entry name" value="METALLOPEPTIDASE, PUTATIVE (AFU_ORTHOLOGUE AFUA_6G09600)-RELATED"/>
    <property type="match status" value="1"/>
</dbReference>